<dbReference type="EMBL" id="JBBPBN010000057">
    <property type="protein sequence ID" value="KAK8988633.1"/>
    <property type="molecule type" value="Genomic_DNA"/>
</dbReference>
<keyword evidence="2" id="KW-1185">Reference proteome</keyword>
<dbReference type="Proteomes" id="UP001396334">
    <property type="component" value="Unassembled WGS sequence"/>
</dbReference>
<reference evidence="1 2" key="1">
    <citation type="journal article" date="2024" name="G3 (Bethesda)">
        <title>Genome assembly of Hibiscus sabdariffa L. provides insights into metabolisms of medicinal natural products.</title>
        <authorList>
            <person name="Kim T."/>
        </authorList>
    </citation>
    <scope>NUCLEOTIDE SEQUENCE [LARGE SCALE GENOMIC DNA]</scope>
    <source>
        <strain evidence="1">TK-2024</strain>
        <tissue evidence="1">Old leaves</tissue>
    </source>
</reference>
<name>A0ABR2PJL3_9ROSI</name>
<comment type="caution">
    <text evidence="1">The sequence shown here is derived from an EMBL/GenBank/DDBJ whole genome shotgun (WGS) entry which is preliminary data.</text>
</comment>
<proteinExistence type="predicted"/>
<organism evidence="1 2">
    <name type="scientific">Hibiscus sabdariffa</name>
    <name type="common">roselle</name>
    <dbReference type="NCBI Taxonomy" id="183260"/>
    <lineage>
        <taxon>Eukaryota</taxon>
        <taxon>Viridiplantae</taxon>
        <taxon>Streptophyta</taxon>
        <taxon>Embryophyta</taxon>
        <taxon>Tracheophyta</taxon>
        <taxon>Spermatophyta</taxon>
        <taxon>Magnoliopsida</taxon>
        <taxon>eudicotyledons</taxon>
        <taxon>Gunneridae</taxon>
        <taxon>Pentapetalae</taxon>
        <taxon>rosids</taxon>
        <taxon>malvids</taxon>
        <taxon>Malvales</taxon>
        <taxon>Malvaceae</taxon>
        <taxon>Malvoideae</taxon>
        <taxon>Hibiscus</taxon>
    </lineage>
</organism>
<protein>
    <submittedName>
        <fullName evidence="1">Uncharacterized protein</fullName>
    </submittedName>
</protein>
<evidence type="ECO:0000313" key="2">
    <source>
        <dbReference type="Proteomes" id="UP001396334"/>
    </source>
</evidence>
<sequence length="70" mass="7991">MVADFMAKFDAPSNRSLISFSVPRLNLSVILNCDNLGQVFKQLETLNKTKKIQFDTVLQEIRFPLSCRSI</sequence>
<accession>A0ABR2PJL3</accession>
<evidence type="ECO:0000313" key="1">
    <source>
        <dbReference type="EMBL" id="KAK8988633.1"/>
    </source>
</evidence>
<gene>
    <name evidence="1" type="ORF">V6N11_030016</name>
</gene>